<reference evidence="1" key="1">
    <citation type="submission" date="2018-05" db="EMBL/GenBank/DDBJ databases">
        <authorList>
            <person name="Lanie J.A."/>
            <person name="Ng W.-L."/>
            <person name="Kazmierczak K.M."/>
            <person name="Andrzejewski T.M."/>
            <person name="Davidsen T.M."/>
            <person name="Wayne K.J."/>
            <person name="Tettelin H."/>
            <person name="Glass J.I."/>
            <person name="Rusch D."/>
            <person name="Podicherti R."/>
            <person name="Tsui H.-C.T."/>
            <person name="Winkler M.E."/>
        </authorList>
    </citation>
    <scope>NUCLEOTIDE SEQUENCE</scope>
</reference>
<gene>
    <name evidence="1" type="ORF">METZ01_LOCUS336327</name>
</gene>
<organism evidence="1">
    <name type="scientific">marine metagenome</name>
    <dbReference type="NCBI Taxonomy" id="408172"/>
    <lineage>
        <taxon>unclassified sequences</taxon>
        <taxon>metagenomes</taxon>
        <taxon>ecological metagenomes</taxon>
    </lineage>
</organism>
<dbReference type="InterPro" id="IPR034804">
    <property type="entry name" value="SQR/QFR_C/D"/>
</dbReference>
<feature type="non-terminal residue" evidence="1">
    <location>
        <position position="50"/>
    </location>
</feature>
<dbReference type="AlphaFoldDB" id="A0A382QD67"/>
<dbReference type="GO" id="GO:0016020">
    <property type="term" value="C:membrane"/>
    <property type="evidence" value="ECO:0007669"/>
    <property type="project" value="InterPro"/>
</dbReference>
<name>A0A382QD67_9ZZZZ</name>
<dbReference type="SUPFAM" id="SSF81343">
    <property type="entry name" value="Fumarate reductase respiratory complex transmembrane subunits"/>
    <property type="match status" value="1"/>
</dbReference>
<evidence type="ECO:0000313" key="1">
    <source>
        <dbReference type="EMBL" id="SVC83473.1"/>
    </source>
</evidence>
<proteinExistence type="predicted"/>
<protein>
    <submittedName>
        <fullName evidence="1">Uncharacterized protein</fullName>
    </submittedName>
</protein>
<accession>A0A382QD67</accession>
<sequence>MMMSMLKSSVGKKFLMGLTGLAFCGFLVEHLTGNFLLLVPDSVPYNKYAH</sequence>
<dbReference type="EMBL" id="UINC01113695">
    <property type="protein sequence ID" value="SVC83473.1"/>
    <property type="molecule type" value="Genomic_DNA"/>
</dbReference>